<dbReference type="Proteomes" id="UP000007110">
    <property type="component" value="Unassembled WGS sequence"/>
</dbReference>
<keyword evidence="9" id="KW-0407">Ion channel</keyword>
<evidence type="ECO:0000256" key="6">
    <source>
        <dbReference type="ARBA" id="ARBA00023136"/>
    </source>
</evidence>
<dbReference type="InParanoid" id="A0A7M7PGE4"/>
<evidence type="ECO:0000256" key="8">
    <source>
        <dbReference type="ARBA" id="ARBA00023286"/>
    </source>
</evidence>
<dbReference type="GO" id="GO:0045211">
    <property type="term" value="C:postsynaptic membrane"/>
    <property type="evidence" value="ECO:0007669"/>
    <property type="project" value="InterPro"/>
</dbReference>
<keyword evidence="6" id="KW-0472">Membrane</keyword>
<organism evidence="12 13">
    <name type="scientific">Strongylocentrotus purpuratus</name>
    <name type="common">Purple sea urchin</name>
    <dbReference type="NCBI Taxonomy" id="7668"/>
    <lineage>
        <taxon>Eukaryota</taxon>
        <taxon>Metazoa</taxon>
        <taxon>Echinodermata</taxon>
        <taxon>Eleutherozoa</taxon>
        <taxon>Echinozoa</taxon>
        <taxon>Echinoidea</taxon>
        <taxon>Euechinoidea</taxon>
        <taxon>Echinacea</taxon>
        <taxon>Camarodonta</taxon>
        <taxon>Echinidea</taxon>
        <taxon>Strongylocentrotidae</taxon>
        <taxon>Strongylocentrotus</taxon>
    </lineage>
</organism>
<dbReference type="GO" id="GO:0022848">
    <property type="term" value="F:acetylcholine-gated monoatomic cation-selective channel activity"/>
    <property type="evidence" value="ECO:0007669"/>
    <property type="project" value="InterPro"/>
</dbReference>
<dbReference type="SUPFAM" id="SSF63712">
    <property type="entry name" value="Nicotinic receptor ligand binding domain-like"/>
    <property type="match status" value="1"/>
</dbReference>
<evidence type="ECO:0000256" key="7">
    <source>
        <dbReference type="ARBA" id="ARBA00023170"/>
    </source>
</evidence>
<evidence type="ECO:0000256" key="5">
    <source>
        <dbReference type="ARBA" id="ARBA00023065"/>
    </source>
</evidence>
<dbReference type="OrthoDB" id="5975154at2759"/>
<dbReference type="PANTHER" id="PTHR18945">
    <property type="entry name" value="NEUROTRANSMITTER GATED ION CHANNEL"/>
    <property type="match status" value="1"/>
</dbReference>
<dbReference type="GeneID" id="100891809"/>
<dbReference type="KEGG" id="spu:100891809"/>
<dbReference type="RefSeq" id="XP_030850294.1">
    <property type="nucleotide sequence ID" value="XM_030994434.1"/>
</dbReference>
<keyword evidence="5" id="KW-0406">Ion transport</keyword>
<protein>
    <recommendedName>
        <fullName evidence="11">Neurotransmitter-gated ion-channel ligand-binding domain-containing protein</fullName>
    </recommendedName>
</protein>
<evidence type="ECO:0000256" key="3">
    <source>
        <dbReference type="ARBA" id="ARBA00022692"/>
    </source>
</evidence>
<keyword evidence="13" id="KW-1185">Reference proteome</keyword>
<evidence type="ECO:0000256" key="4">
    <source>
        <dbReference type="ARBA" id="ARBA00023018"/>
    </source>
</evidence>
<keyword evidence="4" id="KW-0770">Synapse</keyword>
<evidence type="ECO:0000256" key="9">
    <source>
        <dbReference type="ARBA" id="ARBA00023303"/>
    </source>
</evidence>
<keyword evidence="2" id="KW-1003">Cell membrane</keyword>
<dbReference type="EnsemblMetazoa" id="XM_030994434">
    <property type="protein sequence ID" value="XP_030850294"/>
    <property type="gene ID" value="LOC100891809"/>
</dbReference>
<evidence type="ECO:0000256" key="2">
    <source>
        <dbReference type="ARBA" id="ARBA00022475"/>
    </source>
</evidence>
<dbReference type="AlphaFoldDB" id="A0A7M7PGE4"/>
<dbReference type="GO" id="GO:0004888">
    <property type="term" value="F:transmembrane signaling receptor activity"/>
    <property type="evidence" value="ECO:0007669"/>
    <property type="project" value="InterPro"/>
</dbReference>
<evidence type="ECO:0000313" key="13">
    <source>
        <dbReference type="Proteomes" id="UP000007110"/>
    </source>
</evidence>
<reference evidence="13" key="1">
    <citation type="submission" date="2015-02" db="EMBL/GenBank/DDBJ databases">
        <title>Genome sequencing for Strongylocentrotus purpuratus.</title>
        <authorList>
            <person name="Murali S."/>
            <person name="Liu Y."/>
            <person name="Vee V."/>
            <person name="English A."/>
            <person name="Wang M."/>
            <person name="Skinner E."/>
            <person name="Han Y."/>
            <person name="Muzny D.M."/>
            <person name="Worley K.C."/>
            <person name="Gibbs R.A."/>
        </authorList>
    </citation>
    <scope>NUCLEOTIDE SEQUENCE</scope>
</reference>
<keyword evidence="1" id="KW-0813">Transport</keyword>
<keyword evidence="8" id="KW-1071">Ligand-gated ion channel</keyword>
<evidence type="ECO:0000259" key="11">
    <source>
        <dbReference type="Pfam" id="PF02931"/>
    </source>
</evidence>
<evidence type="ECO:0000256" key="1">
    <source>
        <dbReference type="ARBA" id="ARBA00022448"/>
    </source>
</evidence>
<name>A0A7M7PGE4_STRPU</name>
<dbReference type="Pfam" id="PF02931">
    <property type="entry name" value="Neur_chan_LBD"/>
    <property type="match status" value="1"/>
</dbReference>
<dbReference type="InterPro" id="IPR002394">
    <property type="entry name" value="Nicotinic_acetylcholine_rcpt"/>
</dbReference>
<accession>A0A7M7PGE4</accession>
<dbReference type="OMA" id="HEWIDNN"/>
<dbReference type="InterPro" id="IPR006202">
    <property type="entry name" value="Neur_chan_lig-bd"/>
</dbReference>
<keyword evidence="7" id="KW-0675">Receptor</keyword>
<dbReference type="Gene3D" id="2.70.170.10">
    <property type="entry name" value="Neurotransmitter-gated ion-channel ligand-binding domain"/>
    <property type="match status" value="1"/>
</dbReference>
<comment type="subcellular location">
    <subcellularLocation>
        <location evidence="10">Synaptic cell membrane</location>
        <topology evidence="10">Multi-pass membrane protein</topology>
    </subcellularLocation>
</comment>
<dbReference type="InterPro" id="IPR036734">
    <property type="entry name" value="Neur_chan_lig-bd_sf"/>
</dbReference>
<keyword evidence="3" id="KW-0812">Transmembrane</keyword>
<proteinExistence type="predicted"/>
<feature type="domain" description="Neurotransmitter-gated ion-channel ligand-binding" evidence="11">
    <location>
        <begin position="1"/>
        <end position="83"/>
    </location>
</feature>
<dbReference type="InterPro" id="IPR006201">
    <property type="entry name" value="Neur_channel"/>
</dbReference>
<evidence type="ECO:0000313" key="12">
    <source>
        <dbReference type="EnsemblMetazoa" id="XP_030850294"/>
    </source>
</evidence>
<evidence type="ECO:0000256" key="10">
    <source>
        <dbReference type="ARBA" id="ARBA00034099"/>
    </source>
</evidence>
<dbReference type="PRINTS" id="PR00254">
    <property type="entry name" value="NICOTINICR"/>
</dbReference>
<reference evidence="12" key="2">
    <citation type="submission" date="2021-01" db="UniProtKB">
        <authorList>
            <consortium name="EnsemblMetazoa"/>
        </authorList>
    </citation>
    <scope>IDENTIFICATION</scope>
</reference>
<sequence>MRNYNKHMRPVRNDKEMVVVDFTIKLKQIVDIDERDQMLKLNIQINQSWTDQLLQWDPADYRGTSELRFPATQIWRPDTTLYNT</sequence>